<accession>A0A8S0QYG5</accession>
<dbReference type="Proteomes" id="UP000594638">
    <property type="component" value="Unassembled WGS sequence"/>
</dbReference>
<protein>
    <submittedName>
        <fullName evidence="1">Uncharacterized protein</fullName>
    </submittedName>
</protein>
<reference evidence="1 2" key="1">
    <citation type="submission" date="2019-12" db="EMBL/GenBank/DDBJ databases">
        <authorList>
            <person name="Alioto T."/>
            <person name="Alioto T."/>
            <person name="Gomez Garrido J."/>
        </authorList>
    </citation>
    <scope>NUCLEOTIDE SEQUENCE [LARGE SCALE GENOMIC DNA]</scope>
</reference>
<gene>
    <name evidence="1" type="ORF">OLEA9_A053145</name>
</gene>
<dbReference type="AlphaFoldDB" id="A0A8S0QYG5"/>
<name>A0A8S0QYG5_OLEEU</name>
<proteinExistence type="predicted"/>
<evidence type="ECO:0000313" key="1">
    <source>
        <dbReference type="EMBL" id="CAA2970946.1"/>
    </source>
</evidence>
<dbReference type="Gramene" id="OE9A053145T1">
    <property type="protein sequence ID" value="OE9A053145C1"/>
    <property type="gene ID" value="OE9A053145"/>
</dbReference>
<organism evidence="1 2">
    <name type="scientific">Olea europaea subsp. europaea</name>
    <dbReference type="NCBI Taxonomy" id="158383"/>
    <lineage>
        <taxon>Eukaryota</taxon>
        <taxon>Viridiplantae</taxon>
        <taxon>Streptophyta</taxon>
        <taxon>Embryophyta</taxon>
        <taxon>Tracheophyta</taxon>
        <taxon>Spermatophyta</taxon>
        <taxon>Magnoliopsida</taxon>
        <taxon>eudicotyledons</taxon>
        <taxon>Gunneridae</taxon>
        <taxon>Pentapetalae</taxon>
        <taxon>asterids</taxon>
        <taxon>lamiids</taxon>
        <taxon>Lamiales</taxon>
        <taxon>Oleaceae</taxon>
        <taxon>Oleeae</taxon>
        <taxon>Olea</taxon>
    </lineage>
</organism>
<sequence>MGKLLVRNTGTRGNFGQVMNTECTLPEQEEILVKFMNTECTYEALNLCGIRGDTRKPFGSEETIENERGRRGCELGTCWDGVLLMQINGVLQGQVMSKRMAKPLKKKHAFLEESFKGHIILNPLLRIFIFAKWKFCSRTEELGQS</sequence>
<dbReference type="EMBL" id="CACTIH010001989">
    <property type="protein sequence ID" value="CAA2970946.1"/>
    <property type="molecule type" value="Genomic_DNA"/>
</dbReference>
<evidence type="ECO:0000313" key="2">
    <source>
        <dbReference type="Proteomes" id="UP000594638"/>
    </source>
</evidence>
<keyword evidence="2" id="KW-1185">Reference proteome</keyword>
<comment type="caution">
    <text evidence="1">The sequence shown here is derived from an EMBL/GenBank/DDBJ whole genome shotgun (WGS) entry which is preliminary data.</text>
</comment>